<gene>
    <name evidence="2" type="ORF">AaeL_AAEL017035</name>
</gene>
<evidence type="ECO:0000313" key="3">
    <source>
        <dbReference type="Proteomes" id="UP000682892"/>
    </source>
</evidence>
<feature type="transmembrane region" description="Helical" evidence="1">
    <location>
        <begin position="27"/>
        <end position="47"/>
    </location>
</feature>
<dbReference type="EMBL" id="CH477434">
    <property type="protein sequence ID" value="EJY57682.1"/>
    <property type="molecule type" value="Genomic_DNA"/>
</dbReference>
<dbReference type="PaxDb" id="7159-AAEL017035-PA"/>
<dbReference type="HOGENOM" id="CLU_2905965_0_0_1"/>
<protein>
    <submittedName>
        <fullName evidence="2">AAEL017035-PA</fullName>
    </submittedName>
</protein>
<evidence type="ECO:0000256" key="1">
    <source>
        <dbReference type="SAM" id="Phobius"/>
    </source>
</evidence>
<evidence type="ECO:0000313" key="2">
    <source>
        <dbReference type="EMBL" id="EJY57682.1"/>
    </source>
</evidence>
<dbReference type="AlphaFoldDB" id="J9HFR1"/>
<organism evidence="2 3">
    <name type="scientific">Aedes aegypti</name>
    <name type="common">Yellowfever mosquito</name>
    <name type="synonym">Culex aegypti</name>
    <dbReference type="NCBI Taxonomy" id="7159"/>
    <lineage>
        <taxon>Eukaryota</taxon>
        <taxon>Metazoa</taxon>
        <taxon>Ecdysozoa</taxon>
        <taxon>Arthropoda</taxon>
        <taxon>Hexapoda</taxon>
        <taxon>Insecta</taxon>
        <taxon>Pterygota</taxon>
        <taxon>Neoptera</taxon>
        <taxon>Endopterygota</taxon>
        <taxon>Diptera</taxon>
        <taxon>Nematocera</taxon>
        <taxon>Culicoidea</taxon>
        <taxon>Culicidae</taxon>
        <taxon>Culicinae</taxon>
        <taxon>Aedini</taxon>
        <taxon>Aedes</taxon>
        <taxon>Stegomyia</taxon>
    </lineage>
</organism>
<keyword evidence="1" id="KW-0812">Transmembrane</keyword>
<accession>J9HFR1</accession>
<reference evidence="2" key="3">
    <citation type="submission" date="2012-09" db="EMBL/GenBank/DDBJ databases">
        <authorList>
            <consortium name="VectorBase"/>
        </authorList>
    </citation>
    <scope>NUCLEOTIDE SEQUENCE</scope>
    <source>
        <strain evidence="2">Liverpool</strain>
    </source>
</reference>
<dbReference type="Proteomes" id="UP000682892">
    <property type="component" value="Unassembled WGS sequence"/>
</dbReference>
<keyword evidence="1" id="KW-1133">Transmembrane helix</keyword>
<reference evidence="2" key="2">
    <citation type="journal article" date="2007" name="Science">
        <title>Genome sequence of Aedes aegypti, a major arbovirus vector.</title>
        <authorList>
            <person name="Nene V."/>
            <person name="Wortman J.R."/>
            <person name="Lawson D."/>
            <person name="Haas B."/>
            <person name="Kodira C."/>
            <person name="Tu Z.J."/>
            <person name="Loftus B."/>
            <person name="Xi Z."/>
            <person name="Megy K."/>
            <person name="Grabherr M."/>
            <person name="Ren Q."/>
            <person name="Zdobnov E.M."/>
            <person name="Lobo N.F."/>
            <person name="Campbell K.S."/>
            <person name="Brown S.E."/>
            <person name="Bonaldo M.F."/>
            <person name="Zhu J."/>
            <person name="Sinkins S.P."/>
            <person name="Hogenkamp D.G."/>
            <person name="Amedeo P."/>
            <person name="Arensburger P."/>
            <person name="Atkinson P.W."/>
            <person name="Bidwell S."/>
            <person name="Biedler J."/>
            <person name="Birney E."/>
            <person name="Bruggner R.V."/>
            <person name="Costas J."/>
            <person name="Coy M.R."/>
            <person name="Crabtree J."/>
            <person name="Crawford M."/>
            <person name="Debruyn B."/>
            <person name="Decaprio D."/>
            <person name="Eiglmeier K."/>
            <person name="Eisenstadt E."/>
            <person name="El-Dorry H."/>
            <person name="Gelbart W.M."/>
            <person name="Gomes S.L."/>
            <person name="Hammond M."/>
            <person name="Hannick L.I."/>
            <person name="Hogan J.R."/>
            <person name="Holmes M.H."/>
            <person name="Jaffe D."/>
            <person name="Johnston J.S."/>
            <person name="Kennedy R.C."/>
            <person name="Koo H."/>
            <person name="Kravitz S."/>
            <person name="Kriventseva E.V."/>
            <person name="Kulp D."/>
            <person name="Labutti K."/>
            <person name="Lee E."/>
            <person name="Li S."/>
            <person name="Lovin D.D."/>
            <person name="Mao C."/>
            <person name="Mauceli E."/>
            <person name="Menck C.F."/>
            <person name="Miller J.R."/>
            <person name="Montgomery P."/>
            <person name="Mori A."/>
            <person name="Nascimento A.L."/>
            <person name="Naveira H.F."/>
            <person name="Nusbaum C."/>
            <person name="O'leary S."/>
            <person name="Orvis J."/>
            <person name="Pertea M."/>
            <person name="Quesneville H."/>
            <person name="Reidenbach K.R."/>
            <person name="Rogers Y.H."/>
            <person name="Roth C.W."/>
            <person name="Schneider J.R."/>
            <person name="Schatz M."/>
            <person name="Shumway M."/>
            <person name="Stanke M."/>
            <person name="Stinson E.O."/>
            <person name="Tubio J.M."/>
            <person name="Vanzee J.P."/>
            <person name="Verjovski-Almeida S."/>
            <person name="Werner D."/>
            <person name="White O."/>
            <person name="Wyder S."/>
            <person name="Zeng Q."/>
            <person name="Zhao Q."/>
            <person name="Zhao Y."/>
            <person name="Hill C.A."/>
            <person name="Raikhel A.S."/>
            <person name="Soares M.B."/>
            <person name="Knudson D.L."/>
            <person name="Lee N.H."/>
            <person name="Galagan J."/>
            <person name="Salzberg S.L."/>
            <person name="Paulsen I.T."/>
            <person name="Dimopoulos G."/>
            <person name="Collins F.H."/>
            <person name="Birren B."/>
            <person name="Fraser-Liggett C.M."/>
            <person name="Severson D.W."/>
        </authorList>
    </citation>
    <scope>NUCLEOTIDE SEQUENCE [LARGE SCALE GENOMIC DNA]</scope>
    <source>
        <strain evidence="2">Liverpool</strain>
    </source>
</reference>
<reference evidence="2" key="1">
    <citation type="submission" date="2005-10" db="EMBL/GenBank/DDBJ databases">
        <authorList>
            <person name="Loftus B.J."/>
            <person name="Nene V.M."/>
            <person name="Hannick L.I."/>
            <person name="Bidwell S."/>
            <person name="Haas B."/>
            <person name="Amedeo P."/>
            <person name="Orvis J."/>
            <person name="Wortman J.R."/>
            <person name="White O.R."/>
            <person name="Salzberg S."/>
            <person name="Shumway M."/>
            <person name="Koo H."/>
            <person name="Zhao Y."/>
            <person name="Holmes M."/>
            <person name="Miller J."/>
            <person name="Schatz M."/>
            <person name="Pop M."/>
            <person name="Pai G."/>
            <person name="Utterback T."/>
            <person name="Rogers Y.-H."/>
            <person name="Kravitz S."/>
            <person name="Fraser C.M."/>
        </authorList>
    </citation>
    <scope>NUCLEOTIDE SEQUENCE</scope>
    <source>
        <strain evidence="2">Liverpool</strain>
    </source>
</reference>
<proteinExistence type="predicted"/>
<keyword evidence="1" id="KW-0472">Membrane</keyword>
<name>J9HFR1_AEDAE</name>
<sequence>MLLLLYTICQSNSTSFSRCNGDLSLPVNHSSIFVLITVVIFFSIVPLGREQPNGSSFDFVFR</sequence>